<dbReference type="RefSeq" id="WP_084291112.1">
    <property type="nucleotide sequence ID" value="NZ_FWYB01000012.1"/>
</dbReference>
<dbReference type="AlphaFoldDB" id="A0A1W2EIU4"/>
<dbReference type="Proteomes" id="UP000192678">
    <property type="component" value="Unassembled WGS sequence"/>
</dbReference>
<protein>
    <submittedName>
        <fullName evidence="2">Uncharacterized protein</fullName>
    </submittedName>
</protein>
<evidence type="ECO:0000256" key="1">
    <source>
        <dbReference type="SAM" id="MobiDB-lite"/>
    </source>
</evidence>
<name>A0A1W2EIU4_9SPHI</name>
<feature type="compositionally biased region" description="Basic and acidic residues" evidence="1">
    <location>
        <begin position="1"/>
        <end position="24"/>
    </location>
</feature>
<reference evidence="2 3" key="1">
    <citation type="submission" date="2017-04" db="EMBL/GenBank/DDBJ databases">
        <authorList>
            <person name="Afonso C.L."/>
            <person name="Miller P.J."/>
            <person name="Scott M.A."/>
            <person name="Spackman E."/>
            <person name="Goraichik I."/>
            <person name="Dimitrov K.M."/>
            <person name="Suarez D.L."/>
            <person name="Swayne D.E."/>
        </authorList>
    </citation>
    <scope>NUCLEOTIDE SEQUENCE [LARGE SCALE GENOMIC DNA]</scope>
    <source>
        <strain evidence="2 3">DSM 19625</strain>
    </source>
</reference>
<feature type="region of interest" description="Disordered" evidence="1">
    <location>
        <begin position="1"/>
        <end position="73"/>
    </location>
</feature>
<feature type="compositionally biased region" description="Acidic residues" evidence="1">
    <location>
        <begin position="25"/>
        <end position="38"/>
    </location>
</feature>
<proteinExistence type="predicted"/>
<dbReference type="STRING" id="475255.SAMN04488101_112104"/>
<evidence type="ECO:0000313" key="3">
    <source>
        <dbReference type="Proteomes" id="UP000192678"/>
    </source>
</evidence>
<sequence length="73" mass="8503">MKNEEQDQHLYDPEWNKKKPRNAENDQEDTEDDQEGADDFLPSDGLVDRNIGEGSEDLYDLDDFDDDVLDPKD</sequence>
<keyword evidence="3" id="KW-1185">Reference proteome</keyword>
<accession>A0A1W2EIU4</accession>
<evidence type="ECO:0000313" key="2">
    <source>
        <dbReference type="EMBL" id="SMD09256.1"/>
    </source>
</evidence>
<dbReference type="EMBL" id="FWYB01000012">
    <property type="protein sequence ID" value="SMD09256.1"/>
    <property type="molecule type" value="Genomic_DNA"/>
</dbReference>
<feature type="compositionally biased region" description="Acidic residues" evidence="1">
    <location>
        <begin position="54"/>
        <end position="73"/>
    </location>
</feature>
<organism evidence="2 3">
    <name type="scientific">Pedobacter nyackensis</name>
    <dbReference type="NCBI Taxonomy" id="475255"/>
    <lineage>
        <taxon>Bacteria</taxon>
        <taxon>Pseudomonadati</taxon>
        <taxon>Bacteroidota</taxon>
        <taxon>Sphingobacteriia</taxon>
        <taxon>Sphingobacteriales</taxon>
        <taxon>Sphingobacteriaceae</taxon>
        <taxon>Pedobacter</taxon>
    </lineage>
</organism>
<gene>
    <name evidence="2" type="ORF">SAMN04488101_112104</name>
</gene>